<reference evidence="1 2" key="1">
    <citation type="journal article" date="2015" name="Genome Announc.">
        <title>Complete Genome Sequence of Corynebacterium camporealensis DSM 44610, Isolated from the Milk of a Manchega Sheep with Subclinical Mastitis.</title>
        <authorList>
            <person name="Ruckert C."/>
            <person name="Albersmeier A."/>
            <person name="Winkler A."/>
            <person name="Tauch A."/>
        </authorList>
    </citation>
    <scope>NUCLEOTIDE SEQUENCE [LARGE SCALE GENOMIC DNA]</scope>
    <source>
        <strain evidence="1 2">DSM 44610</strain>
    </source>
</reference>
<proteinExistence type="predicted"/>
<dbReference type="InterPro" id="IPR019933">
    <property type="entry name" value="DivIVA_domain"/>
</dbReference>
<dbReference type="HOGENOM" id="CLU_128227_3_0_11"/>
<dbReference type="PATRIC" id="fig|161896.4.peg.896"/>
<accession>A0A0F6QWD1</accession>
<evidence type="ECO:0000313" key="1">
    <source>
        <dbReference type="EMBL" id="AKE38885.1"/>
    </source>
</evidence>
<evidence type="ECO:0000313" key="2">
    <source>
        <dbReference type="Proteomes" id="UP000033566"/>
    </source>
</evidence>
<gene>
    <name evidence="1" type="ORF">UL81_04560</name>
</gene>
<dbReference type="OrthoDB" id="3404379at2"/>
<name>A0A0F6QWD1_9CORY</name>
<dbReference type="EMBL" id="CP011311">
    <property type="protein sequence ID" value="AKE38885.1"/>
    <property type="molecule type" value="Genomic_DNA"/>
</dbReference>
<keyword evidence="2" id="KW-1185">Reference proteome</keyword>
<dbReference type="AlphaFoldDB" id="A0A0F6QWD1"/>
<dbReference type="Proteomes" id="UP000033566">
    <property type="component" value="Chromosome"/>
</dbReference>
<sequence length="91" mass="9905">MLSWIALIVVLAALIVIGTWAWGSMFGHKPVPTDASLETDVPAANRAALARGDINAIAFDVVPHGYRQEQVDDLLNALRDAQNQPENLKKD</sequence>
<dbReference type="KEGG" id="ccj:UL81_04560"/>
<dbReference type="NCBIfam" id="TIGR03544">
    <property type="entry name" value="DivI1A_domain"/>
    <property type="match status" value="1"/>
</dbReference>
<dbReference type="RefSeq" id="WP_046453313.1">
    <property type="nucleotide sequence ID" value="NZ_CP011311.1"/>
</dbReference>
<protein>
    <submittedName>
        <fullName evidence="1">DivIVA domain</fullName>
    </submittedName>
</protein>
<organism evidence="1 2">
    <name type="scientific">Corynebacterium camporealensis</name>
    <dbReference type="NCBI Taxonomy" id="161896"/>
    <lineage>
        <taxon>Bacteria</taxon>
        <taxon>Bacillati</taxon>
        <taxon>Actinomycetota</taxon>
        <taxon>Actinomycetes</taxon>
        <taxon>Mycobacteriales</taxon>
        <taxon>Corynebacteriaceae</taxon>
        <taxon>Corynebacterium</taxon>
    </lineage>
</organism>